<proteinExistence type="predicted"/>
<evidence type="ECO:0000313" key="3">
    <source>
        <dbReference type="EMBL" id="GJN15855.1"/>
    </source>
</evidence>
<reference evidence="3" key="2">
    <citation type="submission" date="2021-12" db="EMBL/GenBank/DDBJ databases">
        <title>Resequencing data analysis of finger millet.</title>
        <authorList>
            <person name="Hatakeyama M."/>
            <person name="Aluri S."/>
            <person name="Balachadran M.T."/>
            <person name="Sivarajan S.R."/>
            <person name="Poveda L."/>
            <person name="Shimizu-Inatsugi R."/>
            <person name="Schlapbach R."/>
            <person name="Sreeman S.M."/>
            <person name="Shimizu K.K."/>
        </authorList>
    </citation>
    <scope>NUCLEOTIDE SEQUENCE</scope>
</reference>
<keyword evidence="4" id="KW-1185">Reference proteome</keyword>
<organism evidence="3 4">
    <name type="scientific">Eleusine coracana subsp. coracana</name>
    <dbReference type="NCBI Taxonomy" id="191504"/>
    <lineage>
        <taxon>Eukaryota</taxon>
        <taxon>Viridiplantae</taxon>
        <taxon>Streptophyta</taxon>
        <taxon>Embryophyta</taxon>
        <taxon>Tracheophyta</taxon>
        <taxon>Spermatophyta</taxon>
        <taxon>Magnoliopsida</taxon>
        <taxon>Liliopsida</taxon>
        <taxon>Poales</taxon>
        <taxon>Poaceae</taxon>
        <taxon>PACMAD clade</taxon>
        <taxon>Chloridoideae</taxon>
        <taxon>Cynodonteae</taxon>
        <taxon>Eleusininae</taxon>
        <taxon>Eleusine</taxon>
    </lineage>
</organism>
<evidence type="ECO:0000256" key="1">
    <source>
        <dbReference type="SAM" id="MobiDB-lite"/>
    </source>
</evidence>
<dbReference type="Pfam" id="PF20241">
    <property type="entry name" value="DUF6598"/>
    <property type="match status" value="1"/>
</dbReference>
<dbReference type="InterPro" id="IPR046533">
    <property type="entry name" value="DUF6598"/>
</dbReference>
<dbReference type="PANTHER" id="PTHR33065:SF88">
    <property type="entry name" value="OS11G0104220 PROTEIN"/>
    <property type="match status" value="1"/>
</dbReference>
<dbReference type="Proteomes" id="UP001054889">
    <property type="component" value="Unassembled WGS sequence"/>
</dbReference>
<evidence type="ECO:0000259" key="2">
    <source>
        <dbReference type="Pfam" id="PF20241"/>
    </source>
</evidence>
<protein>
    <recommendedName>
        <fullName evidence="2">DUF6598 domain-containing protein</fullName>
    </recommendedName>
</protein>
<accession>A0AAV5E068</accession>
<dbReference type="PANTHER" id="PTHR33065">
    <property type="entry name" value="OS07G0486400 PROTEIN"/>
    <property type="match status" value="1"/>
</dbReference>
<feature type="domain" description="DUF6598" evidence="2">
    <location>
        <begin position="51"/>
        <end position="215"/>
    </location>
</feature>
<gene>
    <name evidence="3" type="primary">gb02799</name>
    <name evidence="3" type="ORF">PR202_gb02799</name>
</gene>
<name>A0AAV5E068_ELECO</name>
<comment type="caution">
    <text evidence="3">The sequence shown here is derived from an EMBL/GenBank/DDBJ whole genome shotgun (WGS) entry which is preliminary data.</text>
</comment>
<feature type="region of interest" description="Disordered" evidence="1">
    <location>
        <begin position="20"/>
        <end position="40"/>
    </location>
</feature>
<evidence type="ECO:0000313" key="4">
    <source>
        <dbReference type="Proteomes" id="UP001054889"/>
    </source>
</evidence>
<sequence>MRYLLPVTFAVHDERERCRTSLSPVGGRRGGEPLPLDRQGGAVSSLHKGVSREDPALILLCNGSFGFHGPSRAVVVIDPVSFEVQLKVKGKTEHSEDKTLVVDAFASQHAIAYMTHPVRPFTIDVDGVHCKLELTQALLEQSVEATIMVEVHDGSWPEASPARVTACTDSVPDWDILLIDSGNETPTFSRSGLIKLSRRVVSVELSGQLRINVEAK</sequence>
<reference evidence="3" key="1">
    <citation type="journal article" date="2018" name="DNA Res.">
        <title>Multiple hybrid de novo genome assembly of finger millet, an orphan allotetraploid crop.</title>
        <authorList>
            <person name="Hatakeyama M."/>
            <person name="Aluri S."/>
            <person name="Balachadran M.T."/>
            <person name="Sivarajan S.R."/>
            <person name="Patrignani A."/>
            <person name="Gruter S."/>
            <person name="Poveda L."/>
            <person name="Shimizu-Inatsugi R."/>
            <person name="Baeten J."/>
            <person name="Francoijs K.J."/>
            <person name="Nataraja K.N."/>
            <person name="Reddy Y.A.N."/>
            <person name="Phadnis S."/>
            <person name="Ravikumar R.L."/>
            <person name="Schlapbach R."/>
            <person name="Sreeman S.M."/>
            <person name="Shimizu K.K."/>
        </authorList>
    </citation>
    <scope>NUCLEOTIDE SEQUENCE</scope>
</reference>
<dbReference type="AlphaFoldDB" id="A0AAV5E068"/>
<dbReference type="EMBL" id="BQKI01000072">
    <property type="protein sequence ID" value="GJN15855.1"/>
    <property type="molecule type" value="Genomic_DNA"/>
</dbReference>